<dbReference type="EMBL" id="JAVDYD010000001">
    <property type="protein sequence ID" value="MDR7337539.1"/>
    <property type="molecule type" value="Genomic_DNA"/>
</dbReference>
<dbReference type="Proteomes" id="UP001183604">
    <property type="component" value="Unassembled WGS sequence"/>
</dbReference>
<dbReference type="InterPro" id="IPR020843">
    <property type="entry name" value="ER"/>
</dbReference>
<dbReference type="EMBL" id="JAPZVQ010000003">
    <property type="protein sequence ID" value="MDA1385010.1"/>
    <property type="molecule type" value="Genomic_DNA"/>
</dbReference>
<evidence type="ECO:0000313" key="3">
    <source>
        <dbReference type="EMBL" id="MDA1385010.1"/>
    </source>
</evidence>
<dbReference type="SUPFAM" id="SSF50129">
    <property type="entry name" value="GroES-like"/>
    <property type="match status" value="1"/>
</dbReference>
<dbReference type="CDD" id="cd05289">
    <property type="entry name" value="MDR_like_2"/>
    <property type="match status" value="1"/>
</dbReference>
<dbReference type="InterPro" id="IPR036291">
    <property type="entry name" value="NAD(P)-bd_dom_sf"/>
</dbReference>
<evidence type="ECO:0000313" key="5">
    <source>
        <dbReference type="Proteomes" id="UP001145799"/>
    </source>
</evidence>
<gene>
    <name evidence="4" type="ORF">J2S69_001258</name>
    <name evidence="3" type="ORF">O2L01_08440</name>
</gene>
<dbReference type="Pfam" id="PF13602">
    <property type="entry name" value="ADH_zinc_N_2"/>
    <property type="match status" value="1"/>
</dbReference>
<dbReference type="SMART" id="SM00829">
    <property type="entry name" value="PKS_ER"/>
    <property type="match status" value="1"/>
</dbReference>
<dbReference type="InterPro" id="IPR011032">
    <property type="entry name" value="GroES-like_sf"/>
</dbReference>
<organism evidence="3 5">
    <name type="scientific">Glycomyces lechevalierae</name>
    <dbReference type="NCBI Taxonomy" id="256034"/>
    <lineage>
        <taxon>Bacteria</taxon>
        <taxon>Bacillati</taxon>
        <taxon>Actinomycetota</taxon>
        <taxon>Actinomycetes</taxon>
        <taxon>Glycomycetales</taxon>
        <taxon>Glycomycetaceae</taxon>
        <taxon>Glycomyces</taxon>
    </lineage>
</organism>
<reference evidence="3" key="1">
    <citation type="submission" date="2022-12" db="EMBL/GenBank/DDBJ databases">
        <title>Gycomyces niveus sp.nov., a novel actinomycete isolated from soil in Shouguang.</title>
        <authorList>
            <person name="Yang X."/>
        </authorList>
    </citation>
    <scope>NUCLEOTIDE SEQUENCE</scope>
    <source>
        <strain evidence="3">DSM 44724</strain>
    </source>
</reference>
<keyword evidence="1" id="KW-0521">NADP</keyword>
<keyword evidence="6" id="KW-1185">Reference proteome</keyword>
<proteinExistence type="predicted"/>
<evidence type="ECO:0000313" key="6">
    <source>
        <dbReference type="Proteomes" id="UP001183604"/>
    </source>
</evidence>
<name>A0A9X3PJ42_9ACTN</name>
<protein>
    <submittedName>
        <fullName evidence="3">NADP-dependent oxidoreductase</fullName>
    </submittedName>
    <submittedName>
        <fullName evidence="4">NADPH:quinone reductase-like Zn-dependent oxidoreductase</fullName>
    </submittedName>
</protein>
<dbReference type="AlphaFoldDB" id="A0A9X3PJ42"/>
<evidence type="ECO:0000259" key="2">
    <source>
        <dbReference type="SMART" id="SM00829"/>
    </source>
</evidence>
<feature type="domain" description="Enoyl reductase (ER)" evidence="2">
    <location>
        <begin position="20"/>
        <end position="306"/>
    </location>
</feature>
<sequence length="310" mass="31806">MARRQKARFAMFALTFAEYGPSSVLAVAEVPEPHAGPGQIRIKVRTAAVNPIDWKIRAGYLQELFPVEFPGIPGFDSAGIVDEVGEGVTGVKVGDEVIGYGPTAQAEYTVVDHFTLKPASMSWELAAALPTAAETAVRALELLGLAEGQTVVIDGAAGSVGSAAVQFAVAKGLNVIGTASEGNHDYLRSIGAQPTVYGEGLAERVAALAPEGVHGAIDAAGAGSLPELAAVTGEPKQVVTIADFSGSVPEARVTTHSSAFHALAEATALFESGKFDLRIDSVHELADAAKAQDASQTGHAAGKLVLNVAN</sequence>
<evidence type="ECO:0000313" key="4">
    <source>
        <dbReference type="EMBL" id="MDR7337539.1"/>
    </source>
</evidence>
<dbReference type="Proteomes" id="UP001145799">
    <property type="component" value="Unassembled WGS sequence"/>
</dbReference>
<evidence type="ECO:0000256" key="1">
    <source>
        <dbReference type="ARBA" id="ARBA00022857"/>
    </source>
</evidence>
<dbReference type="InterPro" id="IPR051603">
    <property type="entry name" value="Zinc-ADH_QOR/CCCR"/>
</dbReference>
<dbReference type="Gene3D" id="3.90.180.10">
    <property type="entry name" value="Medium-chain alcohol dehydrogenases, catalytic domain"/>
    <property type="match status" value="1"/>
</dbReference>
<dbReference type="PANTHER" id="PTHR44154">
    <property type="entry name" value="QUINONE OXIDOREDUCTASE"/>
    <property type="match status" value="1"/>
</dbReference>
<dbReference type="GO" id="GO:0016491">
    <property type="term" value="F:oxidoreductase activity"/>
    <property type="evidence" value="ECO:0007669"/>
    <property type="project" value="InterPro"/>
</dbReference>
<dbReference type="Pfam" id="PF08240">
    <property type="entry name" value="ADH_N"/>
    <property type="match status" value="1"/>
</dbReference>
<dbReference type="Gene3D" id="3.40.50.720">
    <property type="entry name" value="NAD(P)-binding Rossmann-like Domain"/>
    <property type="match status" value="1"/>
</dbReference>
<dbReference type="PANTHER" id="PTHR44154:SF1">
    <property type="entry name" value="QUINONE OXIDOREDUCTASE"/>
    <property type="match status" value="1"/>
</dbReference>
<dbReference type="SUPFAM" id="SSF51735">
    <property type="entry name" value="NAD(P)-binding Rossmann-fold domains"/>
    <property type="match status" value="1"/>
</dbReference>
<accession>A0A9X3PJ42</accession>
<comment type="caution">
    <text evidence="3">The sequence shown here is derived from an EMBL/GenBank/DDBJ whole genome shotgun (WGS) entry which is preliminary data.</text>
</comment>
<reference evidence="4 6" key="2">
    <citation type="submission" date="2023-07" db="EMBL/GenBank/DDBJ databases">
        <title>Sequencing the genomes of 1000 actinobacteria strains.</title>
        <authorList>
            <person name="Klenk H.-P."/>
        </authorList>
    </citation>
    <scope>NUCLEOTIDE SEQUENCE [LARGE SCALE GENOMIC DNA]</scope>
    <source>
        <strain evidence="4 6">DSM 44724</strain>
    </source>
</reference>
<dbReference type="InterPro" id="IPR013154">
    <property type="entry name" value="ADH-like_N"/>
</dbReference>